<evidence type="ECO:0000313" key="4">
    <source>
        <dbReference type="EMBL" id="CAF4305983.1"/>
    </source>
</evidence>
<organism evidence="2 5">
    <name type="scientific">Didymodactylos carnosus</name>
    <dbReference type="NCBI Taxonomy" id="1234261"/>
    <lineage>
        <taxon>Eukaryota</taxon>
        <taxon>Metazoa</taxon>
        <taxon>Spiralia</taxon>
        <taxon>Gnathifera</taxon>
        <taxon>Rotifera</taxon>
        <taxon>Eurotatoria</taxon>
        <taxon>Bdelloidea</taxon>
        <taxon>Philodinida</taxon>
        <taxon>Philodinidae</taxon>
        <taxon>Didymodactylos</taxon>
    </lineage>
</organism>
<reference evidence="2" key="1">
    <citation type="submission" date="2021-02" db="EMBL/GenBank/DDBJ databases">
        <authorList>
            <person name="Nowell W R."/>
        </authorList>
    </citation>
    <scope>NUCLEOTIDE SEQUENCE</scope>
</reference>
<dbReference type="EMBL" id="CAJNOQ010018295">
    <property type="protein sequence ID" value="CAF1424758.1"/>
    <property type="molecule type" value="Genomic_DNA"/>
</dbReference>
<dbReference type="AlphaFoldDB" id="A0A815MYR8"/>
<comment type="caution">
    <text evidence="2">The sequence shown here is derived from an EMBL/GenBank/DDBJ whole genome shotgun (WGS) entry which is preliminary data.</text>
</comment>
<accession>A0A815MYR8</accession>
<dbReference type="Proteomes" id="UP000681722">
    <property type="component" value="Unassembled WGS sequence"/>
</dbReference>
<gene>
    <name evidence="2" type="ORF">GPM918_LOCUS33813</name>
    <name evidence="1" type="ORF">OVA965_LOCUS21215</name>
    <name evidence="4" type="ORF">SRO942_LOCUS34504</name>
    <name evidence="3" type="ORF">TMI583_LOCUS21811</name>
</gene>
<dbReference type="Proteomes" id="UP000677228">
    <property type="component" value="Unassembled WGS sequence"/>
</dbReference>
<dbReference type="Gene3D" id="1.25.40.10">
    <property type="entry name" value="Tetratricopeptide repeat domain"/>
    <property type="match status" value="1"/>
</dbReference>
<dbReference type="EMBL" id="CAJNOK010011559">
    <property type="protein sequence ID" value="CAF1142855.1"/>
    <property type="molecule type" value="Genomic_DNA"/>
</dbReference>
<dbReference type="InterPro" id="IPR011990">
    <property type="entry name" value="TPR-like_helical_dom_sf"/>
</dbReference>
<dbReference type="Proteomes" id="UP000682733">
    <property type="component" value="Unassembled WGS sequence"/>
</dbReference>
<evidence type="ECO:0000313" key="1">
    <source>
        <dbReference type="EMBL" id="CAF1142855.1"/>
    </source>
</evidence>
<dbReference type="EMBL" id="CAJOBA010027424">
    <property type="protein sequence ID" value="CAF3940976.1"/>
    <property type="molecule type" value="Genomic_DNA"/>
</dbReference>
<dbReference type="Proteomes" id="UP000663829">
    <property type="component" value="Unassembled WGS sequence"/>
</dbReference>
<keyword evidence="5" id="KW-1185">Reference proteome</keyword>
<evidence type="ECO:0000313" key="3">
    <source>
        <dbReference type="EMBL" id="CAF3940976.1"/>
    </source>
</evidence>
<dbReference type="EMBL" id="CAJOBC010083729">
    <property type="protein sequence ID" value="CAF4305983.1"/>
    <property type="molecule type" value="Genomic_DNA"/>
</dbReference>
<evidence type="ECO:0000313" key="5">
    <source>
        <dbReference type="Proteomes" id="UP000663829"/>
    </source>
</evidence>
<sequence length="116" mass="13321">MGQHEKALQVHLTCLNFVEKRAKSNPRYLAVCLGRVGTTYLDRDEYDQAMNYCMKSNKVIGTCYPSDHVECGKNFANIGTVHYMRGDIDRALLRTSIEYSRKMPCTRSYADRCVVE</sequence>
<dbReference type="SUPFAM" id="SSF48452">
    <property type="entry name" value="TPR-like"/>
    <property type="match status" value="1"/>
</dbReference>
<protein>
    <submittedName>
        <fullName evidence="2">Uncharacterized protein</fullName>
    </submittedName>
</protein>
<evidence type="ECO:0000313" key="2">
    <source>
        <dbReference type="EMBL" id="CAF1424758.1"/>
    </source>
</evidence>
<name>A0A815MYR8_9BILA</name>
<proteinExistence type="predicted"/>